<evidence type="ECO:0000313" key="9">
    <source>
        <dbReference type="EMBL" id="CUV28314.1"/>
    </source>
</evidence>
<dbReference type="SMR" id="A0A0K1ZHD6"/>
<dbReference type="InterPro" id="IPR002678">
    <property type="entry name" value="DUF34/NIF3"/>
</dbReference>
<dbReference type="GO" id="GO:0005737">
    <property type="term" value="C:cytoplasm"/>
    <property type="evidence" value="ECO:0007669"/>
    <property type="project" value="TreeGrafter"/>
</dbReference>
<dbReference type="EMBL" id="LN899827">
    <property type="protein sequence ID" value="CUV43557.1"/>
    <property type="molecule type" value="Genomic_DNA"/>
</dbReference>
<feature type="binding site" evidence="5">
    <location>
        <position position="63"/>
    </location>
    <ligand>
        <name>a divalent metal cation</name>
        <dbReference type="ChEBI" id="CHEBI:60240"/>
        <label>1</label>
    </ligand>
</feature>
<evidence type="ECO:0000313" key="7">
    <source>
        <dbReference type="EMBL" id="CUV20376.1"/>
    </source>
</evidence>
<dbReference type="SUPFAM" id="SSF102705">
    <property type="entry name" value="NIF3 (NGG1p interacting factor 3)-like"/>
    <property type="match status" value="1"/>
</dbReference>
<dbReference type="AlphaFoldDB" id="A0A0K1ZHD6"/>
<dbReference type="EMBL" id="CP085043">
    <property type="protein sequence ID" value="UZF15493.1"/>
    <property type="molecule type" value="Genomic_DNA"/>
</dbReference>
<evidence type="ECO:0000313" key="6">
    <source>
        <dbReference type="EMBL" id="AYA45450.1"/>
    </source>
</evidence>
<dbReference type="PANTHER" id="PTHR13799">
    <property type="entry name" value="NGG1 INTERACTING FACTOR 3"/>
    <property type="match status" value="1"/>
</dbReference>
<dbReference type="PATRIC" id="fig|305.107.peg.660"/>
<dbReference type="InterPro" id="IPR036069">
    <property type="entry name" value="DUF34/NIF3_sf"/>
</dbReference>
<dbReference type="EMBL" id="LN899824">
    <property type="protein sequence ID" value="CUV28314.1"/>
    <property type="molecule type" value="Genomic_DNA"/>
</dbReference>
<dbReference type="Proteomes" id="UP000262427">
    <property type="component" value="Chromosome CM"/>
</dbReference>
<sequence length="248" mass="26651">MDRKELELYLNDLLQAARFRDYCPNGLQVQGRDPIAHIVTGVTASLALIEAAIDVRADAILVHHGYFWKGEDARVIGQKHARLKQLLAHDVNLFAYHLPLDAHPTLGNNAQLGALLGIQPTGRFGDDELGWIGTLPEATTLGAFAEVVAARLDRMPLVIGGADRPVHTIGWCTGGAQGWFDAAVSAGVDVYLSGEASEQTTHLARESGVAYIGAGHHATERGGVRALGNHLAEHFGVRHTFIDIPNPV</sequence>
<evidence type="ECO:0000313" key="13">
    <source>
        <dbReference type="EMBL" id="CUV56092.1"/>
    </source>
</evidence>
<evidence type="ECO:0000313" key="12">
    <source>
        <dbReference type="EMBL" id="CUV43557.1"/>
    </source>
</evidence>
<feature type="binding site" evidence="5">
    <location>
        <position position="220"/>
    </location>
    <ligand>
        <name>a divalent metal cation</name>
        <dbReference type="ChEBI" id="CHEBI:60240"/>
        <label>1</label>
    </ligand>
</feature>
<gene>
    <name evidence="12" type="primary">ybgI</name>
    <name evidence="15" type="ORF">LH706_03275</name>
    <name evidence="7" type="ORF">PSS4_v1_1470001</name>
    <name evidence="14" type="ORF">RD1301_v1_2100029</name>
    <name evidence="6" type="ORF">RSP824_02555</name>
    <name evidence="8" type="ORF">RUN1744_v1_110061</name>
    <name evidence="9" type="ORF">RUN1985_v1_200009</name>
    <name evidence="13" type="ORF">RUN215_v1_660002</name>
    <name evidence="10" type="ORF">TD1301_v1_760008</name>
    <name evidence="11" type="ORF">TF3108_v1_410048</name>
    <name evidence="12" type="ORF">TO10_v1_70037</name>
</gene>
<evidence type="ECO:0000256" key="4">
    <source>
        <dbReference type="ARBA" id="ARBA00022723"/>
    </source>
</evidence>
<reference evidence="6" key="2">
    <citation type="submission" date="2018-01" db="EMBL/GenBank/DDBJ databases">
        <title>Ralstonia pseudosolanacearum P824 infects blueberry.</title>
        <authorList>
            <person name="Bocsanczy A.M."/>
            <person name="Norman D.J."/>
        </authorList>
    </citation>
    <scope>NUCLEOTIDE SEQUENCE</scope>
    <source>
        <strain evidence="6">P824</strain>
    </source>
</reference>
<evidence type="ECO:0000256" key="5">
    <source>
        <dbReference type="PIRSR" id="PIRSR602678-1"/>
    </source>
</evidence>
<comment type="subunit">
    <text evidence="2">Homohexamer.</text>
</comment>
<feature type="binding site" evidence="5">
    <location>
        <position position="64"/>
    </location>
    <ligand>
        <name>a divalent metal cation</name>
        <dbReference type="ChEBI" id="CHEBI:60240"/>
        <label>2</label>
    </ligand>
</feature>
<dbReference type="EMBL" id="LN899823">
    <property type="protein sequence ID" value="CUV21986.1"/>
    <property type="molecule type" value="Genomic_DNA"/>
</dbReference>
<reference evidence="12" key="1">
    <citation type="submission" date="2015-10" db="EMBL/GenBank/DDBJ databases">
        <authorList>
            <person name="Gilbert D.G."/>
        </authorList>
    </citation>
    <scope>NUCLEOTIDE SEQUENCE</scope>
    <source>
        <strain evidence="12">Phyl III-seqv23</strain>
    </source>
</reference>
<protein>
    <recommendedName>
        <fullName evidence="3">GTP cyclohydrolase 1 type 2 homolog</fullName>
    </recommendedName>
</protein>
<feature type="binding site" evidence="5">
    <location>
        <position position="101"/>
    </location>
    <ligand>
        <name>a divalent metal cation</name>
        <dbReference type="ChEBI" id="CHEBI:60240"/>
        <label>1</label>
    </ligand>
</feature>
<evidence type="ECO:0000256" key="3">
    <source>
        <dbReference type="ARBA" id="ARBA00022112"/>
    </source>
</evidence>
<dbReference type="EMBL" id="CP025741">
    <property type="protein sequence ID" value="AYA45450.1"/>
    <property type="molecule type" value="Genomic_DNA"/>
</dbReference>
<evidence type="ECO:0000313" key="11">
    <source>
        <dbReference type="EMBL" id="CUV40089.1"/>
    </source>
</evidence>
<organism evidence="12">
    <name type="scientific">Ralstonia solanacearum</name>
    <name type="common">Pseudomonas solanacearum</name>
    <dbReference type="NCBI Taxonomy" id="305"/>
    <lineage>
        <taxon>Bacteria</taxon>
        <taxon>Pseudomonadati</taxon>
        <taxon>Pseudomonadota</taxon>
        <taxon>Betaproteobacteria</taxon>
        <taxon>Burkholderiales</taxon>
        <taxon>Burkholderiaceae</taxon>
        <taxon>Ralstonia</taxon>
        <taxon>Ralstonia solanacearum species complex</taxon>
    </lineage>
</organism>
<comment type="similarity">
    <text evidence="1">Belongs to the GTP cyclohydrolase I type 2/NIF3 family.</text>
</comment>
<dbReference type="EMBL" id="LN899820">
    <property type="protein sequence ID" value="CUV56092.1"/>
    <property type="molecule type" value="Genomic_DNA"/>
</dbReference>
<reference evidence="15" key="4">
    <citation type="submission" date="2021-10" db="EMBL/GenBank/DDBJ databases">
        <title>Complete genome sequences of five Ralstonia solancearum strains isolated from sunflower.</title>
        <authorList>
            <person name="She X."/>
            <person name="He Z."/>
        </authorList>
    </citation>
    <scope>NUCLEOTIDE SEQUENCE</scope>
    <source>
        <strain evidence="15">RS638</strain>
    </source>
</reference>
<dbReference type="EMBL" id="LN899822">
    <property type="protein sequence ID" value="CUV62169.1"/>
    <property type="molecule type" value="Genomic_DNA"/>
</dbReference>
<feature type="binding site" evidence="5">
    <location>
        <position position="216"/>
    </location>
    <ligand>
        <name>a divalent metal cation</name>
        <dbReference type="ChEBI" id="CHEBI:60240"/>
        <label>1</label>
    </ligand>
</feature>
<keyword evidence="4 5" id="KW-0479">Metal-binding</keyword>
<evidence type="ECO:0000313" key="16">
    <source>
        <dbReference type="Proteomes" id="UP000262427"/>
    </source>
</evidence>
<dbReference type="GO" id="GO:0046872">
    <property type="term" value="F:metal ion binding"/>
    <property type="evidence" value="ECO:0007669"/>
    <property type="project" value="UniProtKB-KW"/>
</dbReference>
<evidence type="ECO:0000256" key="1">
    <source>
        <dbReference type="ARBA" id="ARBA00006964"/>
    </source>
</evidence>
<dbReference type="FunFam" id="3.40.1390.30:FF:000002">
    <property type="entry name" value="Nif3-like dinuclear metal center protein"/>
    <property type="match status" value="1"/>
</dbReference>
<accession>A0A0K1ZHD6</accession>
<evidence type="ECO:0000313" key="15">
    <source>
        <dbReference type="EMBL" id="UZF15493.1"/>
    </source>
</evidence>
<dbReference type="Gene3D" id="3.40.1390.30">
    <property type="entry name" value="NIF3 (NGG1p interacting factor 3)-like"/>
    <property type="match status" value="2"/>
</dbReference>
<reference evidence="16" key="3">
    <citation type="submission" date="2018-01" db="EMBL/GenBank/DDBJ databases">
        <title>Raltonia solanacearum P824 infects blueberry.</title>
        <authorList>
            <person name="Bocsanczy A.M."/>
            <person name="Norman D.J."/>
        </authorList>
    </citation>
    <scope>NUCLEOTIDE SEQUENCE [LARGE SCALE GENOMIC DNA]</scope>
    <source>
        <strain evidence="16">P824</strain>
    </source>
</reference>
<evidence type="ECO:0000256" key="2">
    <source>
        <dbReference type="ARBA" id="ARBA00011643"/>
    </source>
</evidence>
<proteinExistence type="inferred from homology"/>
<evidence type="ECO:0000313" key="8">
    <source>
        <dbReference type="EMBL" id="CUV21986.1"/>
    </source>
</evidence>
<dbReference type="PANTHER" id="PTHR13799:SF14">
    <property type="entry name" value="GTP CYCLOHYDROLASE 1 TYPE 2 HOMOLOG"/>
    <property type="match status" value="1"/>
</dbReference>
<dbReference type="EMBL" id="LN899825">
    <property type="protein sequence ID" value="CUV34117.1"/>
    <property type="molecule type" value="Genomic_DNA"/>
</dbReference>
<dbReference type="EMBL" id="LN899826">
    <property type="protein sequence ID" value="CUV40089.1"/>
    <property type="molecule type" value="Genomic_DNA"/>
</dbReference>
<evidence type="ECO:0000313" key="14">
    <source>
        <dbReference type="EMBL" id="CUV62169.1"/>
    </source>
</evidence>
<name>A0A0K1ZHD6_RALSL</name>
<dbReference type="EMBL" id="LN899821">
    <property type="protein sequence ID" value="CUV20376.1"/>
    <property type="molecule type" value="Genomic_DNA"/>
</dbReference>
<evidence type="ECO:0000313" key="10">
    <source>
        <dbReference type="EMBL" id="CUV34117.1"/>
    </source>
</evidence>
<dbReference type="NCBIfam" id="TIGR00486">
    <property type="entry name" value="YbgI_SA1388"/>
    <property type="match status" value="1"/>
</dbReference>
<dbReference type="Pfam" id="PF01784">
    <property type="entry name" value="DUF34_NIF3"/>
    <property type="match status" value="1"/>
</dbReference>